<gene>
    <name evidence="1" type="ORF">MM415A00786_0005</name>
    <name evidence="2" type="ORF">MM415B03411_0010</name>
    <name evidence="3" type="ORF">TM448B02776_0003</name>
</gene>
<protein>
    <submittedName>
        <fullName evidence="1">Uncharacterized protein</fullName>
    </submittedName>
</protein>
<dbReference type="EMBL" id="MT142404">
    <property type="protein sequence ID" value="QJA80037.1"/>
    <property type="molecule type" value="Genomic_DNA"/>
</dbReference>
<accession>A0A6M3KDN2</accession>
<name>A0A6M3KDN2_9ZZZZ</name>
<evidence type="ECO:0000313" key="2">
    <source>
        <dbReference type="EMBL" id="QJA91279.1"/>
    </source>
</evidence>
<evidence type="ECO:0000313" key="3">
    <source>
        <dbReference type="EMBL" id="QJI01785.1"/>
    </source>
</evidence>
<proteinExistence type="predicted"/>
<dbReference type="AlphaFoldDB" id="A0A6M3KDN2"/>
<sequence length="61" mass="6851">MYGIFKGMMIRFLRAAVATSVPILIQIIQESSDPMLMLITPVLMALGKALRAKFGWDWLPV</sequence>
<organism evidence="1">
    <name type="scientific">viral metagenome</name>
    <dbReference type="NCBI Taxonomy" id="1070528"/>
    <lineage>
        <taxon>unclassified sequences</taxon>
        <taxon>metagenomes</taxon>
        <taxon>organismal metagenomes</taxon>
    </lineage>
</organism>
<dbReference type="EMBL" id="MT144951">
    <property type="protein sequence ID" value="QJI01785.1"/>
    <property type="molecule type" value="Genomic_DNA"/>
</dbReference>
<dbReference type="EMBL" id="MT142975">
    <property type="protein sequence ID" value="QJA91279.1"/>
    <property type="molecule type" value="Genomic_DNA"/>
</dbReference>
<reference evidence="1" key="1">
    <citation type="submission" date="2020-03" db="EMBL/GenBank/DDBJ databases">
        <title>The deep terrestrial virosphere.</title>
        <authorList>
            <person name="Holmfeldt K."/>
            <person name="Nilsson E."/>
            <person name="Simone D."/>
            <person name="Lopez-Fernandez M."/>
            <person name="Wu X."/>
            <person name="de Brujin I."/>
            <person name="Lundin D."/>
            <person name="Andersson A."/>
            <person name="Bertilsson S."/>
            <person name="Dopson M."/>
        </authorList>
    </citation>
    <scope>NUCLEOTIDE SEQUENCE</scope>
    <source>
        <strain evidence="1">MM415A00786</strain>
        <strain evidence="2">MM415B03411</strain>
        <strain evidence="3">TM448B02776</strain>
    </source>
</reference>
<evidence type="ECO:0000313" key="1">
    <source>
        <dbReference type="EMBL" id="QJA80037.1"/>
    </source>
</evidence>